<dbReference type="OrthoDB" id="9786826at2"/>
<dbReference type="GO" id="GO:0009102">
    <property type="term" value="P:biotin biosynthetic process"/>
    <property type="evidence" value="ECO:0007669"/>
    <property type="project" value="UniProtKB-UniRule"/>
</dbReference>
<comment type="catalytic activity">
    <reaction evidence="12 13">
        <text>(4R,5S)-dethiobiotin + (sulfur carrier)-SH + 2 reduced [2Fe-2S]-[ferredoxin] + 2 S-adenosyl-L-methionine = (sulfur carrier)-H + biotin + 2 5'-deoxyadenosine + 2 L-methionine + 2 oxidized [2Fe-2S]-[ferredoxin]</text>
        <dbReference type="Rhea" id="RHEA:22060"/>
        <dbReference type="Rhea" id="RHEA-COMP:10000"/>
        <dbReference type="Rhea" id="RHEA-COMP:10001"/>
        <dbReference type="Rhea" id="RHEA-COMP:14737"/>
        <dbReference type="Rhea" id="RHEA-COMP:14739"/>
        <dbReference type="ChEBI" id="CHEBI:17319"/>
        <dbReference type="ChEBI" id="CHEBI:29917"/>
        <dbReference type="ChEBI" id="CHEBI:33737"/>
        <dbReference type="ChEBI" id="CHEBI:33738"/>
        <dbReference type="ChEBI" id="CHEBI:57586"/>
        <dbReference type="ChEBI" id="CHEBI:57844"/>
        <dbReference type="ChEBI" id="CHEBI:59789"/>
        <dbReference type="ChEBI" id="CHEBI:64428"/>
        <dbReference type="ChEBI" id="CHEBI:149473"/>
        <dbReference type="EC" id="2.8.1.6"/>
    </reaction>
</comment>
<dbReference type="GO" id="GO:0051539">
    <property type="term" value="F:4 iron, 4 sulfur cluster binding"/>
    <property type="evidence" value="ECO:0007669"/>
    <property type="project" value="UniProtKB-KW"/>
</dbReference>
<evidence type="ECO:0000256" key="6">
    <source>
        <dbReference type="ARBA" id="ARBA00022691"/>
    </source>
</evidence>
<evidence type="ECO:0000256" key="3">
    <source>
        <dbReference type="ARBA" id="ARBA00012236"/>
    </source>
</evidence>
<gene>
    <name evidence="13" type="primary">bioB</name>
    <name evidence="16" type="ORF">C7457_1181</name>
</gene>
<feature type="domain" description="Radical SAM core" evidence="15">
    <location>
        <begin position="30"/>
        <end position="260"/>
    </location>
</feature>
<comment type="cofactor">
    <cofactor evidence="14">
        <name>[2Fe-2S] cluster</name>
        <dbReference type="ChEBI" id="CHEBI:190135"/>
    </cofactor>
    <text evidence="14">Binds 1 [2Fe-2S] cluster. The cluster is coordinated with 3 cysteines and 1 arginine.</text>
</comment>
<dbReference type="Pfam" id="PF04055">
    <property type="entry name" value="Radical_SAM"/>
    <property type="match status" value="1"/>
</dbReference>
<dbReference type="RefSeq" id="WP_121171028.1">
    <property type="nucleotide sequence ID" value="NZ_RBIE01000002.1"/>
</dbReference>
<evidence type="ECO:0000256" key="7">
    <source>
        <dbReference type="ARBA" id="ARBA00022714"/>
    </source>
</evidence>
<evidence type="ECO:0000256" key="10">
    <source>
        <dbReference type="ARBA" id="ARBA00023004"/>
    </source>
</evidence>
<keyword evidence="4 13" id="KW-0004">4Fe-4S</keyword>
<evidence type="ECO:0000256" key="11">
    <source>
        <dbReference type="ARBA" id="ARBA00023014"/>
    </source>
</evidence>
<feature type="binding site" evidence="13 14">
    <location>
        <position position="185"/>
    </location>
    <ligand>
        <name>[2Fe-2S] cluster</name>
        <dbReference type="ChEBI" id="CHEBI:190135"/>
    </ligand>
</feature>
<comment type="cofactor">
    <cofactor evidence="13 14">
        <name>[4Fe-4S] cluster</name>
        <dbReference type="ChEBI" id="CHEBI:49883"/>
    </cofactor>
    <text evidence="13 14">Binds 1 [4Fe-4S] cluster. The cluster is coordinated with 3 cysteines and an exchangeable S-adenosyl-L-methionine.</text>
</comment>
<dbReference type="SMART" id="SM00729">
    <property type="entry name" value="Elp3"/>
    <property type="match status" value="1"/>
</dbReference>
<dbReference type="Gene3D" id="3.20.20.70">
    <property type="entry name" value="Aldolase class I"/>
    <property type="match status" value="1"/>
</dbReference>
<comment type="caution">
    <text evidence="16">The sequence shown here is derived from an EMBL/GenBank/DDBJ whole genome shotgun (WGS) entry which is preliminary data.</text>
</comment>
<dbReference type="Pfam" id="PF06968">
    <property type="entry name" value="BATS"/>
    <property type="match status" value="1"/>
</dbReference>
<dbReference type="InterPro" id="IPR007197">
    <property type="entry name" value="rSAM"/>
</dbReference>
<dbReference type="NCBIfam" id="TIGR00433">
    <property type="entry name" value="bioB"/>
    <property type="match status" value="1"/>
</dbReference>
<dbReference type="CDD" id="cd01335">
    <property type="entry name" value="Radical_SAM"/>
    <property type="match status" value="1"/>
</dbReference>
<comment type="pathway">
    <text evidence="1 13">Cofactor biosynthesis; biotin biosynthesis; biotin from 7,8-diaminononanoate: step 2/2.</text>
</comment>
<feature type="binding site" evidence="13 14">
    <location>
        <position position="52"/>
    </location>
    <ligand>
        <name>[4Fe-4S] cluster</name>
        <dbReference type="ChEBI" id="CHEBI:49883"/>
        <note>4Fe-4S-S-AdoMet</note>
    </ligand>
</feature>
<dbReference type="HAMAP" id="MF_01694">
    <property type="entry name" value="BioB"/>
    <property type="match status" value="1"/>
</dbReference>
<dbReference type="PANTHER" id="PTHR22976">
    <property type="entry name" value="BIOTIN SYNTHASE"/>
    <property type="match status" value="1"/>
</dbReference>
<dbReference type="InterPro" id="IPR013785">
    <property type="entry name" value="Aldolase_TIM"/>
</dbReference>
<dbReference type="SFLD" id="SFLDS00029">
    <property type="entry name" value="Radical_SAM"/>
    <property type="match status" value="1"/>
</dbReference>
<dbReference type="SMART" id="SM00876">
    <property type="entry name" value="BATS"/>
    <property type="match status" value="1"/>
</dbReference>
<dbReference type="Proteomes" id="UP000280881">
    <property type="component" value="Unassembled WGS sequence"/>
</dbReference>
<sequence length="309" mass="34793">MKEEILKVLRSSLKEFYPLLLKSFNLKLQNFGDSIETCAILNAKSGKCPSDCKFCAQSSKFKIPIKTYPLLDEKELYSRAKEVFNLGISRFSFVISGIFPTKEDLRILGRVIEKLKGESSSFKICASLGQIGKEELRFLKECGLDRYHHNLETSREFYPKISTVQRWEDRLKTVLRAKEVGLSVCCGGIFGLGEGEDDVVSLIGTLKDINVDSVPVNFLHPIKGTPLENANYLTPLKCLKILVALRFALPKAQIRVCGGREFNLRELQSLALLVVDSLMVGNYLTTKGRSLKDDAQLIRDMGFRSTLRL</sequence>
<keyword evidence="9 13" id="KW-0093">Biotin biosynthesis</keyword>
<dbReference type="InterPro" id="IPR006638">
    <property type="entry name" value="Elp3/MiaA/NifB-like_rSAM"/>
</dbReference>
<dbReference type="SFLD" id="SFLDG01278">
    <property type="entry name" value="biotin_synthase_like"/>
    <property type="match status" value="1"/>
</dbReference>
<keyword evidence="10 13" id="KW-0408">Iron</keyword>
<evidence type="ECO:0000256" key="5">
    <source>
        <dbReference type="ARBA" id="ARBA00022679"/>
    </source>
</evidence>
<proteinExistence type="inferred from homology"/>
<dbReference type="SFLD" id="SFLDG01060">
    <property type="entry name" value="BATS_domain_containing"/>
    <property type="match status" value="1"/>
</dbReference>
<evidence type="ECO:0000256" key="2">
    <source>
        <dbReference type="ARBA" id="ARBA00010765"/>
    </source>
</evidence>
<dbReference type="AlphaFoldDB" id="A0A420W6Q8"/>
<keyword evidence="8 13" id="KW-0479">Metal-binding</keyword>
<dbReference type="GO" id="GO:0005506">
    <property type="term" value="F:iron ion binding"/>
    <property type="evidence" value="ECO:0007669"/>
    <property type="project" value="UniProtKB-UniRule"/>
</dbReference>
<dbReference type="PIRSF" id="PIRSF001619">
    <property type="entry name" value="Biotin_synth"/>
    <property type="match status" value="1"/>
</dbReference>
<dbReference type="InterPro" id="IPR058240">
    <property type="entry name" value="rSAM_sf"/>
</dbReference>
<evidence type="ECO:0000256" key="14">
    <source>
        <dbReference type="PIRSR" id="PIRSR001619-1"/>
    </source>
</evidence>
<comment type="subunit">
    <text evidence="13">Homodimer.</text>
</comment>
<feature type="binding site" evidence="13 14">
    <location>
        <position position="55"/>
    </location>
    <ligand>
        <name>[4Fe-4S] cluster</name>
        <dbReference type="ChEBI" id="CHEBI:49883"/>
        <note>4Fe-4S-S-AdoMet</note>
    </ligand>
</feature>
<feature type="binding site" evidence="13 14">
    <location>
        <position position="48"/>
    </location>
    <ligand>
        <name>[4Fe-4S] cluster</name>
        <dbReference type="ChEBI" id="CHEBI:49883"/>
        <note>4Fe-4S-S-AdoMet</note>
    </ligand>
</feature>
<feature type="binding site" evidence="13 14">
    <location>
        <position position="92"/>
    </location>
    <ligand>
        <name>[2Fe-2S] cluster</name>
        <dbReference type="ChEBI" id="CHEBI:190135"/>
    </ligand>
</feature>
<keyword evidence="17" id="KW-1185">Reference proteome</keyword>
<evidence type="ECO:0000256" key="1">
    <source>
        <dbReference type="ARBA" id="ARBA00004942"/>
    </source>
</evidence>
<dbReference type="GO" id="GO:0051537">
    <property type="term" value="F:2 iron, 2 sulfur cluster binding"/>
    <property type="evidence" value="ECO:0007669"/>
    <property type="project" value="UniProtKB-KW"/>
</dbReference>
<evidence type="ECO:0000256" key="9">
    <source>
        <dbReference type="ARBA" id="ARBA00022756"/>
    </source>
</evidence>
<evidence type="ECO:0000256" key="13">
    <source>
        <dbReference type="HAMAP-Rule" id="MF_01694"/>
    </source>
</evidence>
<dbReference type="InterPro" id="IPR010722">
    <property type="entry name" value="BATS_dom"/>
</dbReference>
<dbReference type="EC" id="2.8.1.6" evidence="3 13"/>
<dbReference type="InterPro" id="IPR002684">
    <property type="entry name" value="Biotin_synth/BioAB"/>
</dbReference>
<feature type="binding site" evidence="13 14">
    <location>
        <position position="255"/>
    </location>
    <ligand>
        <name>[2Fe-2S] cluster</name>
        <dbReference type="ChEBI" id="CHEBI:190135"/>
    </ligand>
</feature>
<dbReference type="PANTHER" id="PTHR22976:SF2">
    <property type="entry name" value="BIOTIN SYNTHASE, MITOCHONDRIAL"/>
    <property type="match status" value="1"/>
</dbReference>
<evidence type="ECO:0000256" key="12">
    <source>
        <dbReference type="ARBA" id="ARBA00051157"/>
    </source>
</evidence>
<evidence type="ECO:0000313" key="17">
    <source>
        <dbReference type="Proteomes" id="UP000280881"/>
    </source>
</evidence>
<protein>
    <recommendedName>
        <fullName evidence="3 13">Biotin synthase</fullName>
        <ecNumber evidence="3 13">2.8.1.6</ecNumber>
    </recommendedName>
</protein>
<dbReference type="PROSITE" id="PS51918">
    <property type="entry name" value="RADICAL_SAM"/>
    <property type="match status" value="1"/>
</dbReference>
<name>A0A420W6Q8_9BACT</name>
<feature type="binding site" evidence="13 14">
    <location>
        <position position="125"/>
    </location>
    <ligand>
        <name>[2Fe-2S] cluster</name>
        <dbReference type="ChEBI" id="CHEBI:190135"/>
    </ligand>
</feature>
<reference evidence="16 17" key="1">
    <citation type="submission" date="2018-10" db="EMBL/GenBank/DDBJ databases">
        <title>Genomic Encyclopedia of Type Strains, Phase IV (KMG-IV): sequencing the most valuable type-strain genomes for metagenomic binning, comparative biology and taxonomic classification.</title>
        <authorList>
            <person name="Goeker M."/>
        </authorList>
    </citation>
    <scope>NUCLEOTIDE SEQUENCE [LARGE SCALE GENOMIC DNA]</scope>
    <source>
        <strain evidence="16 17">DSM 15521</strain>
    </source>
</reference>
<evidence type="ECO:0000256" key="8">
    <source>
        <dbReference type="ARBA" id="ARBA00022723"/>
    </source>
</evidence>
<dbReference type="InterPro" id="IPR024177">
    <property type="entry name" value="Biotin_synthase"/>
</dbReference>
<comment type="function">
    <text evidence="13">Catalyzes the conversion of dethiobiotin (DTB) to biotin by the insertion of a sulfur atom into dethiobiotin via a radical-based mechanism.</text>
</comment>
<accession>A0A420W6Q8</accession>
<keyword evidence="5 13" id="KW-0808">Transferase</keyword>
<comment type="similarity">
    <text evidence="2 13">Belongs to the radical SAM superfamily. Biotin synthase family.</text>
</comment>
<evidence type="ECO:0000256" key="4">
    <source>
        <dbReference type="ARBA" id="ARBA00022485"/>
    </source>
</evidence>
<dbReference type="UniPathway" id="UPA00078">
    <property type="reaction ID" value="UER00162"/>
</dbReference>
<dbReference type="SUPFAM" id="SSF102114">
    <property type="entry name" value="Radical SAM enzymes"/>
    <property type="match status" value="1"/>
</dbReference>
<organism evidence="16 17">
    <name type="scientific">Thermovibrio guaymasensis</name>
    <dbReference type="NCBI Taxonomy" id="240167"/>
    <lineage>
        <taxon>Bacteria</taxon>
        <taxon>Pseudomonadati</taxon>
        <taxon>Aquificota</taxon>
        <taxon>Aquificia</taxon>
        <taxon>Desulfurobacteriales</taxon>
        <taxon>Desulfurobacteriaceae</taxon>
        <taxon>Thermovibrio</taxon>
    </lineage>
</organism>
<evidence type="ECO:0000313" key="16">
    <source>
        <dbReference type="EMBL" id="RKQ61734.1"/>
    </source>
</evidence>
<keyword evidence="7 13" id="KW-0001">2Fe-2S</keyword>
<comment type="cofactor">
    <cofactor evidence="13">
        <name>[2Fe-2S] cluster</name>
        <dbReference type="ChEBI" id="CHEBI:190135"/>
    </cofactor>
    <text evidence="13">Binds 1 [2Fe-2S] cluster. The cluster is coordinated with 3 cysteines and 1 arginine.</text>
</comment>
<keyword evidence="11 13" id="KW-0411">Iron-sulfur</keyword>
<evidence type="ECO:0000259" key="15">
    <source>
        <dbReference type="PROSITE" id="PS51918"/>
    </source>
</evidence>
<dbReference type="GO" id="GO:0004076">
    <property type="term" value="F:biotin synthase activity"/>
    <property type="evidence" value="ECO:0007669"/>
    <property type="project" value="UniProtKB-UniRule"/>
</dbReference>
<dbReference type="EMBL" id="RBIE01000002">
    <property type="protein sequence ID" value="RKQ61734.1"/>
    <property type="molecule type" value="Genomic_DNA"/>
</dbReference>
<keyword evidence="6 13" id="KW-0949">S-adenosyl-L-methionine</keyword>